<name>A0A6J7F1K1_9ZZZZ</name>
<feature type="region of interest" description="Disordered" evidence="1">
    <location>
        <begin position="99"/>
        <end position="120"/>
    </location>
</feature>
<accession>A0A6J7F1K1</accession>
<dbReference type="InterPro" id="IPR036388">
    <property type="entry name" value="WH-like_DNA-bd_sf"/>
</dbReference>
<evidence type="ECO:0000259" key="2">
    <source>
        <dbReference type="Pfam" id="PF03551"/>
    </source>
</evidence>
<dbReference type="SUPFAM" id="SSF46785">
    <property type="entry name" value="Winged helix' DNA-binding domain"/>
    <property type="match status" value="1"/>
</dbReference>
<sequence>MKESWFKNSDGAWPGAAAWETLDDLRHQFKRNVDMRMRRGDVRAAIIRLLAESPMHGYQIIHEIETRSGGAWKPSPGSIYPALQLLADEGLIVSHEAEGRRTHSLTESGRALAESESTVTAPWVTGSDREPGPRGALAMAGITVARAAADVARKAKEEKILEATSVLDEAAKKLRAMLTQD</sequence>
<reference evidence="3" key="1">
    <citation type="submission" date="2020-05" db="EMBL/GenBank/DDBJ databases">
        <authorList>
            <person name="Chiriac C."/>
            <person name="Salcher M."/>
            <person name="Ghai R."/>
            <person name="Kavagutti S V."/>
        </authorList>
    </citation>
    <scope>NUCLEOTIDE SEQUENCE</scope>
</reference>
<dbReference type="AlphaFoldDB" id="A0A6J7F1K1"/>
<proteinExistence type="predicted"/>
<protein>
    <submittedName>
        <fullName evidence="3">Unannotated protein</fullName>
    </submittedName>
</protein>
<organism evidence="3">
    <name type="scientific">freshwater metagenome</name>
    <dbReference type="NCBI Taxonomy" id="449393"/>
    <lineage>
        <taxon>unclassified sequences</taxon>
        <taxon>metagenomes</taxon>
        <taxon>ecological metagenomes</taxon>
    </lineage>
</organism>
<evidence type="ECO:0000313" key="3">
    <source>
        <dbReference type="EMBL" id="CAB4887484.1"/>
    </source>
</evidence>
<feature type="domain" description="Transcription regulator PadR N-terminal" evidence="2">
    <location>
        <begin position="46"/>
        <end position="112"/>
    </location>
</feature>
<dbReference type="InterPro" id="IPR036390">
    <property type="entry name" value="WH_DNA-bd_sf"/>
</dbReference>
<dbReference type="PANTHER" id="PTHR43252:SF2">
    <property type="entry name" value="TRANSCRIPTION REGULATOR, PADR-LIKE FAMILY"/>
    <property type="match status" value="1"/>
</dbReference>
<dbReference type="EMBL" id="CAFBMB010000002">
    <property type="protein sequence ID" value="CAB4887484.1"/>
    <property type="molecule type" value="Genomic_DNA"/>
</dbReference>
<gene>
    <name evidence="3" type="ORF">UFOPK3516_00040</name>
</gene>
<dbReference type="PANTHER" id="PTHR43252">
    <property type="entry name" value="TRANSCRIPTIONAL REGULATOR YQJI"/>
    <property type="match status" value="1"/>
</dbReference>
<dbReference type="Gene3D" id="1.10.10.10">
    <property type="entry name" value="Winged helix-like DNA-binding domain superfamily/Winged helix DNA-binding domain"/>
    <property type="match status" value="1"/>
</dbReference>
<dbReference type="InterPro" id="IPR005149">
    <property type="entry name" value="Tscrpt_reg_PadR_N"/>
</dbReference>
<dbReference type="Pfam" id="PF03551">
    <property type="entry name" value="PadR"/>
    <property type="match status" value="1"/>
</dbReference>
<evidence type="ECO:0000256" key="1">
    <source>
        <dbReference type="SAM" id="MobiDB-lite"/>
    </source>
</evidence>